<protein>
    <submittedName>
        <fullName evidence="2">Haloacid dehalogenase-like hydrolase</fullName>
    </submittedName>
</protein>
<name>A0A5M8AP16_9BURK</name>
<gene>
    <name evidence="2" type="ORF">F1599_13475</name>
</gene>
<sequence length="407" mass="43488">MIAARRQSRPQSRHADGGPGAWRRWLIVVVAAGCAACAGVSAPSTAPSTAPVTAPVTAPAAAPVTAPVSASDSTPASPSPDVGAPPASAADPLPSWRDGAAKQAILRFVRDTTTPGGRDFIAPADRIAIFDNDGTLWREDPRAELLFVAHLARARTEADPTLGAQSPYREFLADPRGYLQRGDTAALQLLHAVYGNTAVESFQDEARRFLAVARHPRSRAPLRDGIYQPMLELLGLLRAQGYQTWLCAGSTADFMRAFAADYYGIAPQQVIGSRLALRFRETAQGNAVWREPRVDSFNDKENKPANIALQIGKRPVFAAGNVGGAGDIAMLAYSQGRRGPSFQLLIDHDDAQRESAYTEPDGASLKAAAAHRWTVVSMRRDWERVFVAPSAPGRALAGEPMARPAAP</sequence>
<dbReference type="EMBL" id="VWRN01000034">
    <property type="protein sequence ID" value="KAA6123931.1"/>
    <property type="molecule type" value="Genomic_DNA"/>
</dbReference>
<dbReference type="Pfam" id="PF12710">
    <property type="entry name" value="HAD"/>
    <property type="match status" value="1"/>
</dbReference>
<dbReference type="InterPro" id="IPR036412">
    <property type="entry name" value="HAD-like_sf"/>
</dbReference>
<dbReference type="Gene3D" id="3.40.50.1000">
    <property type="entry name" value="HAD superfamily/HAD-like"/>
    <property type="match status" value="1"/>
</dbReference>
<accession>A0A5M8AP16</accession>
<evidence type="ECO:0000313" key="3">
    <source>
        <dbReference type="Proteomes" id="UP000324324"/>
    </source>
</evidence>
<proteinExistence type="predicted"/>
<dbReference type="Proteomes" id="UP000324324">
    <property type="component" value="Unassembled WGS sequence"/>
</dbReference>
<dbReference type="GO" id="GO:0016787">
    <property type="term" value="F:hydrolase activity"/>
    <property type="evidence" value="ECO:0007669"/>
    <property type="project" value="UniProtKB-KW"/>
</dbReference>
<dbReference type="InterPro" id="IPR023214">
    <property type="entry name" value="HAD_sf"/>
</dbReference>
<organism evidence="2 3">
    <name type="scientific">Cupriavidus cauae</name>
    <dbReference type="NCBI Taxonomy" id="2608999"/>
    <lineage>
        <taxon>Bacteria</taxon>
        <taxon>Pseudomonadati</taxon>
        <taxon>Pseudomonadota</taxon>
        <taxon>Betaproteobacteria</taxon>
        <taxon>Burkholderiales</taxon>
        <taxon>Burkholderiaceae</taxon>
        <taxon>Cupriavidus</taxon>
    </lineage>
</organism>
<dbReference type="SUPFAM" id="SSF56784">
    <property type="entry name" value="HAD-like"/>
    <property type="match status" value="1"/>
</dbReference>
<keyword evidence="2" id="KW-0378">Hydrolase</keyword>
<keyword evidence="3" id="KW-1185">Reference proteome</keyword>
<evidence type="ECO:0000256" key="1">
    <source>
        <dbReference type="SAM" id="MobiDB-lite"/>
    </source>
</evidence>
<evidence type="ECO:0000313" key="2">
    <source>
        <dbReference type="EMBL" id="KAA6123931.1"/>
    </source>
</evidence>
<feature type="region of interest" description="Disordered" evidence="1">
    <location>
        <begin position="65"/>
        <end position="95"/>
    </location>
</feature>
<reference evidence="2 3" key="1">
    <citation type="submission" date="2019-09" db="EMBL/GenBank/DDBJ databases">
        <title>Isolation of a novel species in the genus Cupriavidus from patients with sepsis using whole genome sequencing.</title>
        <authorList>
            <person name="Kweon O.J."/>
            <person name="Lee M.-K."/>
        </authorList>
    </citation>
    <scope>NUCLEOTIDE SEQUENCE [LARGE SCALE GENOMIC DNA]</scope>
    <source>
        <strain evidence="2 3">MKL-01</strain>
    </source>
</reference>
<dbReference type="AlphaFoldDB" id="A0A5M8AP16"/>
<comment type="caution">
    <text evidence="2">The sequence shown here is derived from an EMBL/GenBank/DDBJ whole genome shotgun (WGS) entry which is preliminary data.</text>
</comment>